<dbReference type="RefSeq" id="WP_152761546.1">
    <property type="nucleotide sequence ID" value="NZ_WHLY01000002.1"/>
</dbReference>
<dbReference type="Gene3D" id="3.40.30.10">
    <property type="entry name" value="Glutaredoxin"/>
    <property type="match status" value="1"/>
</dbReference>
<evidence type="ECO:0000256" key="1">
    <source>
        <dbReference type="ARBA" id="ARBA00023284"/>
    </source>
</evidence>
<name>A0A7C9F9R9_9BACT</name>
<dbReference type="AlphaFoldDB" id="A0A7C9F9R9"/>
<dbReference type="InterPro" id="IPR004879">
    <property type="entry name" value="Ssp411-like_TRX"/>
</dbReference>
<keyword evidence="4" id="KW-1185">Reference proteome</keyword>
<proteinExistence type="predicted"/>
<protein>
    <submittedName>
        <fullName evidence="3">DUF255 domain-containing protein</fullName>
    </submittedName>
</protein>
<dbReference type="InterPro" id="IPR017937">
    <property type="entry name" value="Thioredoxin_CS"/>
</dbReference>
<organism evidence="3 4">
    <name type="scientific">Salmonirosea aquatica</name>
    <dbReference type="NCBI Taxonomy" id="2654236"/>
    <lineage>
        <taxon>Bacteria</taxon>
        <taxon>Pseudomonadati</taxon>
        <taxon>Bacteroidota</taxon>
        <taxon>Cytophagia</taxon>
        <taxon>Cytophagales</taxon>
        <taxon>Spirosomataceae</taxon>
        <taxon>Salmonirosea</taxon>
    </lineage>
</organism>
<accession>A0A7C9F9R9</accession>
<reference evidence="3 4" key="1">
    <citation type="submission" date="2019-10" db="EMBL/GenBank/DDBJ databases">
        <title>Draft Genome Sequence of Cytophagaceae sp. SJW1-29.</title>
        <authorList>
            <person name="Choi A."/>
        </authorList>
    </citation>
    <scope>NUCLEOTIDE SEQUENCE [LARGE SCALE GENOMIC DNA]</scope>
    <source>
        <strain evidence="3 4">SJW1-29</strain>
    </source>
</reference>
<gene>
    <name evidence="3" type="ORF">GBK04_16580</name>
</gene>
<dbReference type="SUPFAM" id="SSF52833">
    <property type="entry name" value="Thioredoxin-like"/>
    <property type="match status" value="1"/>
</dbReference>
<keyword evidence="1" id="KW-0676">Redox-active center</keyword>
<comment type="caution">
    <text evidence="3">The sequence shown here is derived from an EMBL/GenBank/DDBJ whole genome shotgun (WGS) entry which is preliminary data.</text>
</comment>
<dbReference type="Proteomes" id="UP000479293">
    <property type="component" value="Unassembled WGS sequence"/>
</dbReference>
<evidence type="ECO:0000313" key="4">
    <source>
        <dbReference type="Proteomes" id="UP000479293"/>
    </source>
</evidence>
<feature type="domain" description="Spermatogenesis-associated protein 20-like TRX" evidence="2">
    <location>
        <begin position="34"/>
        <end position="116"/>
    </location>
</feature>
<dbReference type="InterPro" id="IPR036249">
    <property type="entry name" value="Thioredoxin-like_sf"/>
</dbReference>
<dbReference type="PROSITE" id="PS00194">
    <property type="entry name" value="THIOREDOXIN_1"/>
    <property type="match status" value="1"/>
</dbReference>
<evidence type="ECO:0000313" key="3">
    <source>
        <dbReference type="EMBL" id="MPR34924.1"/>
    </source>
</evidence>
<sequence>MIRLFVGAVLAITLIFIFTALRSETVVPRVKPAKIEWLTVEQAFALNQNQPRKILIDVYTDWCGWCKVMDRETYTDPKVVEYINKNYYPVKFNAEQREEVTLGGQKFKFVPQGNGGVHEFAASLLQNKLSYPSTVFLDEKLQMIQPLPGYLKAKEFLEIITFFGGDFYKSVPFEKFKTETYPQQFGSE</sequence>
<evidence type="ECO:0000259" key="2">
    <source>
        <dbReference type="Pfam" id="PF03190"/>
    </source>
</evidence>
<dbReference type="EMBL" id="WHLY01000002">
    <property type="protein sequence ID" value="MPR34924.1"/>
    <property type="molecule type" value="Genomic_DNA"/>
</dbReference>
<dbReference type="Pfam" id="PF03190">
    <property type="entry name" value="Thioredox_DsbH"/>
    <property type="match status" value="1"/>
</dbReference>